<dbReference type="EMBL" id="LN853438">
    <property type="protein sequence ID" value="CRY95937.1"/>
    <property type="molecule type" value="Genomic_DNA"/>
</dbReference>
<sequence length="323" mass="36907">MGLCKLFGVSKQAYYQHDESKVLLKAAQESFVLKYVRTIREKDPGIGGNKLWYMYKHEFSGNKPVGRDRFADIIDRYDLKVRLKVRKPRTTDSTHGLPTFPNIVKDFIPTGPNQLWVSDITYITIWVDDYHYIFCYLSLILDAYTEEIVGWSVGSTLETKYPVEALNMALKRLEGKKNISLIHHSDRGCQYASSEYVQLLKEHNIRISMTETGDPKDNAQAERINNTMKNELLKRKRFTNIPQVIDAVGKAIDFYNNERPHMSIGMMTPSEAAVYDGVVEKVWTSYREKAIREKLAALEIPENSLPLTVGQGSPSGLRPPVNP</sequence>
<accession>A0A0H5QJE8</accession>
<evidence type="ECO:0000313" key="2">
    <source>
        <dbReference type="EMBL" id="CRY95937.1"/>
    </source>
</evidence>
<dbReference type="PROSITE" id="PS50994">
    <property type="entry name" value="INTEGRASE"/>
    <property type="match status" value="1"/>
</dbReference>
<dbReference type="Pfam" id="PF13683">
    <property type="entry name" value="rve_3"/>
    <property type="match status" value="1"/>
</dbReference>
<dbReference type="InterPro" id="IPR012337">
    <property type="entry name" value="RNaseH-like_sf"/>
</dbReference>
<name>A0A0H5QJE8_9ZZZZ</name>
<dbReference type="InterPro" id="IPR036397">
    <property type="entry name" value="RNaseH_sf"/>
</dbReference>
<dbReference type="PANTHER" id="PTHR46889:SF5">
    <property type="entry name" value="INTEGRASE PROTEIN"/>
    <property type="match status" value="1"/>
</dbReference>
<dbReference type="AlphaFoldDB" id="A0A0H5QJE8"/>
<dbReference type="InterPro" id="IPR048020">
    <property type="entry name" value="Transpos_IS3"/>
</dbReference>
<dbReference type="InterPro" id="IPR001584">
    <property type="entry name" value="Integrase_cat-core"/>
</dbReference>
<dbReference type="GO" id="GO:0015074">
    <property type="term" value="P:DNA integration"/>
    <property type="evidence" value="ECO:0007669"/>
    <property type="project" value="InterPro"/>
</dbReference>
<dbReference type="InterPro" id="IPR050900">
    <property type="entry name" value="Transposase_IS3/IS150/IS904"/>
</dbReference>
<reference evidence="2" key="2">
    <citation type="submission" date="2015-07" db="EMBL/GenBank/DDBJ databases">
        <title>Plasmids, circular viruses and viroids from rat gut.</title>
        <authorList>
            <person name="Jorgensen T.J."/>
            <person name="Hansen M.A."/>
            <person name="Xu Z."/>
            <person name="Tabak M.A."/>
            <person name="Sorensen S.J."/>
            <person name="Hansen L.H."/>
        </authorList>
    </citation>
    <scope>NUCLEOTIDE SEQUENCE</scope>
    <source>
        <strain evidence="2">RGFK0832</strain>
    </source>
</reference>
<dbReference type="GO" id="GO:0003676">
    <property type="term" value="F:nucleic acid binding"/>
    <property type="evidence" value="ECO:0007669"/>
    <property type="project" value="InterPro"/>
</dbReference>
<protein>
    <recommendedName>
        <fullName evidence="1">Integrase catalytic domain-containing protein</fullName>
    </recommendedName>
</protein>
<dbReference type="NCBIfam" id="NF033516">
    <property type="entry name" value="transpos_IS3"/>
    <property type="match status" value="1"/>
</dbReference>
<evidence type="ECO:0000259" key="1">
    <source>
        <dbReference type="PROSITE" id="PS50994"/>
    </source>
</evidence>
<proteinExistence type="predicted"/>
<feature type="domain" description="Integrase catalytic" evidence="1">
    <location>
        <begin position="108"/>
        <end position="277"/>
    </location>
</feature>
<dbReference type="SUPFAM" id="SSF53098">
    <property type="entry name" value="Ribonuclease H-like"/>
    <property type="match status" value="1"/>
</dbReference>
<dbReference type="Gene3D" id="3.30.420.10">
    <property type="entry name" value="Ribonuclease H-like superfamily/Ribonuclease H"/>
    <property type="match status" value="1"/>
</dbReference>
<organism evidence="2">
    <name type="scientific">uncultured prokaryote</name>
    <dbReference type="NCBI Taxonomy" id="198431"/>
    <lineage>
        <taxon>unclassified sequences</taxon>
        <taxon>environmental samples</taxon>
    </lineage>
</organism>
<reference evidence="2" key="1">
    <citation type="submission" date="2015-06" db="EMBL/GenBank/DDBJ databases">
        <authorList>
            <person name="Joergensen T."/>
        </authorList>
    </citation>
    <scope>NUCLEOTIDE SEQUENCE</scope>
    <source>
        <strain evidence="2">RGFK0832</strain>
    </source>
</reference>
<dbReference type="PANTHER" id="PTHR46889">
    <property type="entry name" value="TRANSPOSASE INSF FOR INSERTION SEQUENCE IS3B-RELATED"/>
    <property type="match status" value="1"/>
</dbReference>